<protein>
    <recommendedName>
        <fullName evidence="3">DUF1905 domain-containing protein</fullName>
    </recommendedName>
</protein>
<sequence>MKTWAFEAELWEYSGKGSWHFVTVPPDIGFQIRSESAGGLPGFGQVAVDATIGDTRFHTSLFPDRASGSYLLPVKAAVRKAERLSAGTSVGVLLGLR</sequence>
<name>A0ABS4DZJ9_9HYPH</name>
<reference evidence="1 2" key="1">
    <citation type="submission" date="2021-03" db="EMBL/GenBank/DDBJ databases">
        <title>Genomic Encyclopedia of Type Strains, Phase IV (KMG-IV): sequencing the most valuable type-strain genomes for metagenomic binning, comparative biology and taxonomic classification.</title>
        <authorList>
            <person name="Goeker M."/>
        </authorList>
    </citation>
    <scope>NUCLEOTIDE SEQUENCE [LARGE SCALE GENOMIC DNA]</scope>
    <source>
        <strain evidence="1 2">DSM 21600</strain>
    </source>
</reference>
<dbReference type="SUPFAM" id="SSF141694">
    <property type="entry name" value="AF2212/PG0164-like"/>
    <property type="match status" value="1"/>
</dbReference>
<comment type="caution">
    <text evidence="1">The sequence shown here is derived from an EMBL/GenBank/DDBJ whole genome shotgun (WGS) entry which is preliminary data.</text>
</comment>
<organism evidence="1 2">
    <name type="scientific">Rhizobium halophytocola</name>
    <dbReference type="NCBI Taxonomy" id="735519"/>
    <lineage>
        <taxon>Bacteria</taxon>
        <taxon>Pseudomonadati</taxon>
        <taxon>Pseudomonadota</taxon>
        <taxon>Alphaproteobacteria</taxon>
        <taxon>Hyphomicrobiales</taxon>
        <taxon>Rhizobiaceae</taxon>
        <taxon>Rhizobium/Agrobacterium group</taxon>
        <taxon>Rhizobium</taxon>
    </lineage>
</organism>
<accession>A0ABS4DZJ9</accession>
<gene>
    <name evidence="1" type="ORF">J2Z17_002555</name>
</gene>
<evidence type="ECO:0000313" key="2">
    <source>
        <dbReference type="Proteomes" id="UP000759443"/>
    </source>
</evidence>
<dbReference type="Proteomes" id="UP000759443">
    <property type="component" value="Unassembled WGS sequence"/>
</dbReference>
<evidence type="ECO:0008006" key="3">
    <source>
        <dbReference type="Google" id="ProtNLM"/>
    </source>
</evidence>
<dbReference type="Gene3D" id="2.40.30.100">
    <property type="entry name" value="AF2212/PG0164-like"/>
    <property type="match status" value="1"/>
</dbReference>
<dbReference type="RefSeq" id="WP_209945488.1">
    <property type="nucleotide sequence ID" value="NZ_JAGGJU010000006.1"/>
</dbReference>
<dbReference type="Pfam" id="PF08922">
    <property type="entry name" value="DUF1905"/>
    <property type="match status" value="1"/>
</dbReference>
<dbReference type="EMBL" id="JAGGJU010000006">
    <property type="protein sequence ID" value="MBP1851112.1"/>
    <property type="molecule type" value="Genomic_DNA"/>
</dbReference>
<proteinExistence type="predicted"/>
<dbReference type="InterPro" id="IPR037079">
    <property type="entry name" value="AF2212/PG0164-like_sf"/>
</dbReference>
<keyword evidence="2" id="KW-1185">Reference proteome</keyword>
<dbReference type="InterPro" id="IPR015018">
    <property type="entry name" value="DUF1905"/>
</dbReference>
<evidence type="ECO:0000313" key="1">
    <source>
        <dbReference type="EMBL" id="MBP1851112.1"/>
    </source>
</evidence>